<dbReference type="GO" id="GO:0005524">
    <property type="term" value="F:ATP binding"/>
    <property type="evidence" value="ECO:0007669"/>
    <property type="project" value="InterPro"/>
</dbReference>
<dbReference type="Proteomes" id="UP000504615">
    <property type="component" value="Unplaced"/>
</dbReference>
<dbReference type="PANTHER" id="PTHR43290:SF2">
    <property type="entry name" value="MEVALONATE KINASE"/>
    <property type="match status" value="1"/>
</dbReference>
<dbReference type="OrthoDB" id="1652964at2759"/>
<name>A0A6I9X1S9_9HYME</name>
<evidence type="ECO:0000256" key="4">
    <source>
        <dbReference type="ARBA" id="ARBA00022842"/>
    </source>
</evidence>
<dbReference type="SUPFAM" id="SSF54211">
    <property type="entry name" value="Ribosomal protein S5 domain 2-like"/>
    <property type="match status" value="1"/>
</dbReference>
<gene>
    <name evidence="6" type="primary">LOC105433100</name>
</gene>
<dbReference type="GeneID" id="105433100"/>
<evidence type="ECO:0000313" key="5">
    <source>
        <dbReference type="Proteomes" id="UP000504615"/>
    </source>
</evidence>
<evidence type="ECO:0000256" key="2">
    <source>
        <dbReference type="ARBA" id="ARBA00022679"/>
    </source>
</evidence>
<evidence type="ECO:0000256" key="3">
    <source>
        <dbReference type="ARBA" id="ARBA00022777"/>
    </source>
</evidence>
<keyword evidence="4" id="KW-0460">Magnesium</keyword>
<evidence type="ECO:0000313" key="6">
    <source>
        <dbReference type="RefSeq" id="XP_011646523.1"/>
    </source>
</evidence>
<dbReference type="RefSeq" id="XP_011646523.1">
    <property type="nucleotide sequence ID" value="XM_011648221.2"/>
</dbReference>
<keyword evidence="3" id="KW-0418">Kinase</keyword>
<organism evidence="5 6">
    <name type="scientific">Pogonomyrmex barbatus</name>
    <name type="common">red harvester ant</name>
    <dbReference type="NCBI Taxonomy" id="144034"/>
    <lineage>
        <taxon>Eukaryota</taxon>
        <taxon>Metazoa</taxon>
        <taxon>Ecdysozoa</taxon>
        <taxon>Arthropoda</taxon>
        <taxon>Hexapoda</taxon>
        <taxon>Insecta</taxon>
        <taxon>Pterygota</taxon>
        <taxon>Neoptera</taxon>
        <taxon>Endopterygota</taxon>
        <taxon>Hymenoptera</taxon>
        <taxon>Apocrita</taxon>
        <taxon>Aculeata</taxon>
        <taxon>Formicoidea</taxon>
        <taxon>Formicidae</taxon>
        <taxon>Myrmicinae</taxon>
        <taxon>Pogonomyrmex</taxon>
    </lineage>
</organism>
<dbReference type="GO" id="GO:0019287">
    <property type="term" value="P:isopentenyl diphosphate biosynthetic process, mevalonate pathway"/>
    <property type="evidence" value="ECO:0007669"/>
    <property type="project" value="TreeGrafter"/>
</dbReference>
<dbReference type="SUPFAM" id="SSF55060">
    <property type="entry name" value="GHMP Kinase, C-terminal domain"/>
    <property type="match status" value="1"/>
</dbReference>
<sequence length="391" mass="45180">MHKFKISAPGTVFLYGDPKLEIDGHNNRCIAAGLDIRTKLEFSSPFPTVVPEKIIRIEFINLKLYLEIPLKAIYECFYDRSGVREFSSEHLMNGIKEFTKSLNIRDSICETTKEAQNLFLQSFLYLLLNVAYEEDMKLTTSILVKLSTDLPIAKGLGSTTSFIVCLAACFWRWSLLQKGIVRYTFDSQDCTKIRRHVWRCEKIVYNFKNTINNFISIYGAMVMYKDEIDMFTLDKMQPIKILIVDSNINQEITIEQLQQNMEHLDRYVDSIITRAALDKSFEAIEIFQKLRKEDQKRNNTNGLLSKILDFINMNQDVLNAGGLSNHNIEFICAIAQKYSVGCKMIGTGGYVLIFALAHVMDYEILLLKNELEFYNYHVIKTTMFCNGVRIE</sequence>
<proteinExistence type="predicted"/>
<dbReference type="AlphaFoldDB" id="A0A6I9X1S9"/>
<dbReference type="InterPro" id="IPR036554">
    <property type="entry name" value="GHMP_kinase_C_sf"/>
</dbReference>
<keyword evidence="5" id="KW-1185">Reference proteome</keyword>
<dbReference type="Gene3D" id="3.30.70.890">
    <property type="entry name" value="GHMP kinase, C-terminal domain"/>
    <property type="match status" value="1"/>
</dbReference>
<keyword evidence="1" id="KW-0963">Cytoplasm</keyword>
<dbReference type="GO" id="GO:0005829">
    <property type="term" value="C:cytosol"/>
    <property type="evidence" value="ECO:0007669"/>
    <property type="project" value="TreeGrafter"/>
</dbReference>
<reference evidence="6" key="1">
    <citation type="submission" date="2025-08" db="UniProtKB">
        <authorList>
            <consortium name="RefSeq"/>
        </authorList>
    </citation>
    <scope>IDENTIFICATION</scope>
</reference>
<keyword evidence="2" id="KW-0808">Transferase</keyword>
<dbReference type="InterPro" id="IPR006205">
    <property type="entry name" value="Mev_gal_kin"/>
</dbReference>
<evidence type="ECO:0000256" key="1">
    <source>
        <dbReference type="ARBA" id="ARBA00022490"/>
    </source>
</evidence>
<accession>A0A6I9X1S9</accession>
<dbReference type="InterPro" id="IPR020568">
    <property type="entry name" value="Ribosomal_Su5_D2-typ_SF"/>
</dbReference>
<protein>
    <submittedName>
        <fullName evidence="6">Mevalonate kinase-like</fullName>
    </submittedName>
</protein>
<dbReference type="GO" id="GO:0004496">
    <property type="term" value="F:mevalonate kinase activity"/>
    <property type="evidence" value="ECO:0007669"/>
    <property type="project" value="InterPro"/>
</dbReference>
<dbReference type="KEGG" id="pbar:105433100"/>
<dbReference type="GO" id="GO:0006695">
    <property type="term" value="P:cholesterol biosynthetic process"/>
    <property type="evidence" value="ECO:0007669"/>
    <property type="project" value="TreeGrafter"/>
</dbReference>
<dbReference type="InterPro" id="IPR014721">
    <property type="entry name" value="Ribsml_uS5_D2-typ_fold_subgr"/>
</dbReference>
<dbReference type="Gene3D" id="3.30.230.10">
    <property type="match status" value="1"/>
</dbReference>
<dbReference type="PANTHER" id="PTHR43290">
    <property type="entry name" value="MEVALONATE KINASE"/>
    <property type="match status" value="1"/>
</dbReference>